<protein>
    <submittedName>
        <fullName evidence="2">Uncharacterized protein</fullName>
    </submittedName>
</protein>
<dbReference type="AlphaFoldDB" id="A0A9N8EME5"/>
<feature type="region of interest" description="Disordered" evidence="1">
    <location>
        <begin position="114"/>
        <end position="150"/>
    </location>
</feature>
<dbReference type="Proteomes" id="UP001153069">
    <property type="component" value="Unassembled WGS sequence"/>
</dbReference>
<proteinExistence type="predicted"/>
<evidence type="ECO:0000313" key="2">
    <source>
        <dbReference type="EMBL" id="CAB9523881.1"/>
    </source>
</evidence>
<organism evidence="2 3">
    <name type="scientific">Seminavis robusta</name>
    <dbReference type="NCBI Taxonomy" id="568900"/>
    <lineage>
        <taxon>Eukaryota</taxon>
        <taxon>Sar</taxon>
        <taxon>Stramenopiles</taxon>
        <taxon>Ochrophyta</taxon>
        <taxon>Bacillariophyta</taxon>
        <taxon>Bacillariophyceae</taxon>
        <taxon>Bacillariophycidae</taxon>
        <taxon>Naviculales</taxon>
        <taxon>Naviculaceae</taxon>
        <taxon>Seminavis</taxon>
    </lineage>
</organism>
<feature type="region of interest" description="Disordered" evidence="1">
    <location>
        <begin position="42"/>
        <end position="98"/>
    </location>
</feature>
<feature type="compositionally biased region" description="Low complexity" evidence="1">
    <location>
        <begin position="115"/>
        <end position="142"/>
    </location>
</feature>
<sequence length="188" mass="19938">MCTMDMPSTTCTAGSAGPLSFDRLKRATLGGLKFSLGRSNSFTAAKRNNSNASNSSSKSLDPPPQADALNHSDHGASSSSGRGSRSHQTRRKAQQDAFDALMKDCDTFDIILQDQTTPTQKEPAAPATTATSTATVVPSKTTGGRSHRNRRAQQDAFLNLMKDCDTFAVIQDEAGRVSSGKNKTPRAA</sequence>
<name>A0A9N8EME5_9STRA</name>
<keyword evidence="3" id="KW-1185">Reference proteome</keyword>
<dbReference type="EMBL" id="CAICTM010001465">
    <property type="protein sequence ID" value="CAB9523881.1"/>
    <property type="molecule type" value="Genomic_DNA"/>
</dbReference>
<comment type="caution">
    <text evidence="2">The sequence shown here is derived from an EMBL/GenBank/DDBJ whole genome shotgun (WGS) entry which is preliminary data.</text>
</comment>
<accession>A0A9N8EME5</accession>
<gene>
    <name evidence="2" type="ORF">SEMRO_1467_G275130.1</name>
</gene>
<reference evidence="2" key="1">
    <citation type="submission" date="2020-06" db="EMBL/GenBank/DDBJ databases">
        <authorList>
            <consortium name="Plant Systems Biology data submission"/>
        </authorList>
    </citation>
    <scope>NUCLEOTIDE SEQUENCE</scope>
    <source>
        <strain evidence="2">D6</strain>
    </source>
</reference>
<evidence type="ECO:0000256" key="1">
    <source>
        <dbReference type="SAM" id="MobiDB-lite"/>
    </source>
</evidence>
<evidence type="ECO:0000313" key="3">
    <source>
        <dbReference type="Proteomes" id="UP001153069"/>
    </source>
</evidence>
<feature type="compositionally biased region" description="Low complexity" evidence="1">
    <location>
        <begin position="44"/>
        <end position="59"/>
    </location>
</feature>